<name>A0A0F9THM4_9ZZZZ</name>
<organism evidence="1">
    <name type="scientific">marine sediment metagenome</name>
    <dbReference type="NCBI Taxonomy" id="412755"/>
    <lineage>
        <taxon>unclassified sequences</taxon>
        <taxon>metagenomes</taxon>
        <taxon>ecological metagenomes</taxon>
    </lineage>
</organism>
<sequence>MSTPIPIIEKFSYNELEATTNKKTGKRYYTSPTGEKLASVTTILGHTMDKTFLVEWRKRIGDKAADRIVKEASNAGTLMHTSVERHILGLKRERKSNVIHKLAYDMAENIIHRGLVNVNEVWGIEVPLYFPGIYAGRTDLVGVYNGASAIMDHKNSKKIKKREWIDDYFCQGAAYSMAHNKVHGTDIKQVVIFMASRDMDYKTFIIEGNEFHKYCDKWIAKLEQYFNSQ</sequence>
<dbReference type="EMBL" id="LAZR01001218">
    <property type="protein sequence ID" value="KKN48486.1"/>
    <property type="molecule type" value="Genomic_DNA"/>
</dbReference>
<dbReference type="PANTHER" id="PTHR31340">
    <property type="entry name" value="MITOCHONDRIAL GENOME MAINTENANCE EXONUCLEASE 1"/>
    <property type="match status" value="1"/>
</dbReference>
<proteinExistence type="predicted"/>
<comment type="caution">
    <text evidence="1">The sequence shown here is derived from an EMBL/GenBank/DDBJ whole genome shotgun (WGS) entry which is preliminary data.</text>
</comment>
<evidence type="ECO:0000313" key="1">
    <source>
        <dbReference type="EMBL" id="KKN48486.1"/>
    </source>
</evidence>
<evidence type="ECO:0008006" key="2">
    <source>
        <dbReference type="Google" id="ProtNLM"/>
    </source>
</evidence>
<gene>
    <name evidence="1" type="ORF">LCGC14_0652390</name>
</gene>
<dbReference type="PANTHER" id="PTHR31340:SF3">
    <property type="entry name" value="MITOCHONDRIAL GENOME MAINTENANCE EXONUCLEASE 1"/>
    <property type="match status" value="1"/>
</dbReference>
<accession>A0A0F9THM4</accession>
<dbReference type="AlphaFoldDB" id="A0A0F9THM4"/>
<reference evidence="1" key="1">
    <citation type="journal article" date="2015" name="Nature">
        <title>Complex archaea that bridge the gap between prokaryotes and eukaryotes.</title>
        <authorList>
            <person name="Spang A."/>
            <person name="Saw J.H."/>
            <person name="Jorgensen S.L."/>
            <person name="Zaremba-Niedzwiedzka K."/>
            <person name="Martijn J."/>
            <person name="Lind A.E."/>
            <person name="van Eijk R."/>
            <person name="Schleper C."/>
            <person name="Guy L."/>
            <person name="Ettema T.J."/>
        </authorList>
    </citation>
    <scope>NUCLEOTIDE SEQUENCE</scope>
</reference>
<protein>
    <recommendedName>
        <fullName evidence="2">PD-(D/E)XK endonuclease-like domain-containing protein</fullName>
    </recommendedName>
</protein>